<dbReference type="GO" id="GO:0000978">
    <property type="term" value="F:RNA polymerase II cis-regulatory region sequence-specific DNA binding"/>
    <property type="evidence" value="ECO:0007669"/>
    <property type="project" value="TreeGrafter"/>
</dbReference>
<evidence type="ECO:0000256" key="2">
    <source>
        <dbReference type="ARBA" id="ARBA00023015"/>
    </source>
</evidence>
<comment type="caution">
    <text evidence="9">The sequence shown here is derived from an EMBL/GenBank/DDBJ whole genome shotgun (WGS) entry which is preliminary data.</text>
</comment>
<comment type="subcellular location">
    <subcellularLocation>
        <location evidence="1">Nucleus</location>
    </subcellularLocation>
</comment>
<dbReference type="PIRSF" id="PIRSF038098">
    <property type="entry name" value="SOX-12/11/4a"/>
    <property type="match status" value="1"/>
</dbReference>
<dbReference type="FunFam" id="1.10.30.10:FF:000007">
    <property type="entry name" value="Transcription factor SOX"/>
    <property type="match status" value="1"/>
</dbReference>
<dbReference type="InterPro" id="IPR017386">
    <property type="entry name" value="SOX-12/11/4"/>
</dbReference>
<dbReference type="Gene3D" id="1.10.30.10">
    <property type="entry name" value="High mobility group box domain"/>
    <property type="match status" value="1"/>
</dbReference>
<dbReference type="InterPro" id="IPR009071">
    <property type="entry name" value="HMG_box_dom"/>
</dbReference>
<dbReference type="GO" id="GO:0048593">
    <property type="term" value="P:camera-type eye morphogenesis"/>
    <property type="evidence" value="ECO:0007669"/>
    <property type="project" value="TreeGrafter"/>
</dbReference>
<dbReference type="PANTHER" id="PTHR10270">
    <property type="entry name" value="SOX TRANSCRIPTION FACTOR"/>
    <property type="match status" value="1"/>
</dbReference>
<evidence type="ECO:0000259" key="8">
    <source>
        <dbReference type="PROSITE" id="PS50118"/>
    </source>
</evidence>
<dbReference type="PROSITE" id="PS50118">
    <property type="entry name" value="HMG_BOX_2"/>
    <property type="match status" value="1"/>
</dbReference>
<evidence type="ECO:0000256" key="6">
    <source>
        <dbReference type="PROSITE-ProRule" id="PRU00267"/>
    </source>
</evidence>
<dbReference type="EMBL" id="JANPWB010000011">
    <property type="protein sequence ID" value="KAJ1122937.1"/>
    <property type="molecule type" value="Genomic_DNA"/>
</dbReference>
<organism evidence="9 10">
    <name type="scientific">Pleurodeles waltl</name>
    <name type="common">Iberian ribbed newt</name>
    <dbReference type="NCBI Taxonomy" id="8319"/>
    <lineage>
        <taxon>Eukaryota</taxon>
        <taxon>Metazoa</taxon>
        <taxon>Chordata</taxon>
        <taxon>Craniata</taxon>
        <taxon>Vertebrata</taxon>
        <taxon>Euteleostomi</taxon>
        <taxon>Amphibia</taxon>
        <taxon>Batrachia</taxon>
        <taxon>Caudata</taxon>
        <taxon>Salamandroidea</taxon>
        <taxon>Salamandridae</taxon>
        <taxon>Pleurodelinae</taxon>
        <taxon>Pleurodeles</taxon>
    </lineage>
</organism>
<feature type="region of interest" description="Disordered" evidence="7">
    <location>
        <begin position="118"/>
        <end position="199"/>
    </location>
</feature>
<accession>A0AAV7P3T8</accession>
<keyword evidence="3 6" id="KW-0238">DNA-binding</keyword>
<keyword evidence="4" id="KW-0804">Transcription</keyword>
<feature type="compositionally biased region" description="Polar residues" evidence="7">
    <location>
        <begin position="124"/>
        <end position="137"/>
    </location>
</feature>
<dbReference type="CDD" id="cd22029">
    <property type="entry name" value="HMG-box_SoxC"/>
    <property type="match status" value="1"/>
</dbReference>
<sequence length="272" mass="30463">MNAFMVWSQIERRKIMEQWPDVHNAEISKRLGLRWKLLPDLDKIPFIREAERLRLKHMADYPDYKYRPRKKGKPVPSKATDSLPARVKPFVYRRTTSYSALPSSETGDHPVVSGFPEQEELSEVQATEVISQESTETSPKHWGGKSEGGASHQFQRKDSSVQTCSAAVPRCGWPDGDGSTSPTSSRSWASSFTSDDDQELGDELSDLLLPGTQPEADTCGLLDCESLDRDLDPFPASAGSHFEFPDYCTPEVTEMIAGDWLLSSIPDLVFTY</sequence>
<dbReference type="InterPro" id="IPR036910">
    <property type="entry name" value="HMG_box_dom_sf"/>
</dbReference>
<dbReference type="SUPFAM" id="SSF47095">
    <property type="entry name" value="HMG-box"/>
    <property type="match status" value="1"/>
</dbReference>
<dbReference type="InterPro" id="IPR050140">
    <property type="entry name" value="SRY-related_HMG-box_TF-like"/>
</dbReference>
<feature type="DNA-binding region" description="HMG box" evidence="6">
    <location>
        <begin position="1"/>
        <end position="65"/>
    </location>
</feature>
<evidence type="ECO:0000256" key="5">
    <source>
        <dbReference type="ARBA" id="ARBA00023242"/>
    </source>
</evidence>
<gene>
    <name evidence="9" type="ORF">NDU88_001410</name>
</gene>
<dbReference type="GO" id="GO:0005634">
    <property type="term" value="C:nucleus"/>
    <property type="evidence" value="ECO:0007669"/>
    <property type="project" value="UniProtKB-SubCell"/>
</dbReference>
<dbReference type="GO" id="GO:0000122">
    <property type="term" value="P:negative regulation of transcription by RNA polymerase II"/>
    <property type="evidence" value="ECO:0007669"/>
    <property type="project" value="TreeGrafter"/>
</dbReference>
<name>A0AAV7P3T8_PLEWA</name>
<evidence type="ECO:0000313" key="10">
    <source>
        <dbReference type="Proteomes" id="UP001066276"/>
    </source>
</evidence>
<reference evidence="9" key="1">
    <citation type="journal article" date="2022" name="bioRxiv">
        <title>Sequencing and chromosome-scale assembly of the giantPleurodeles waltlgenome.</title>
        <authorList>
            <person name="Brown T."/>
            <person name="Elewa A."/>
            <person name="Iarovenko S."/>
            <person name="Subramanian E."/>
            <person name="Araus A.J."/>
            <person name="Petzold A."/>
            <person name="Susuki M."/>
            <person name="Suzuki K.-i.T."/>
            <person name="Hayashi T."/>
            <person name="Toyoda A."/>
            <person name="Oliveira C."/>
            <person name="Osipova E."/>
            <person name="Leigh N.D."/>
            <person name="Simon A."/>
            <person name="Yun M.H."/>
        </authorList>
    </citation>
    <scope>NUCLEOTIDE SEQUENCE</scope>
    <source>
        <strain evidence="9">20211129_DDA</strain>
        <tissue evidence="9">Liver</tissue>
    </source>
</reference>
<evidence type="ECO:0000256" key="3">
    <source>
        <dbReference type="ARBA" id="ARBA00023125"/>
    </source>
</evidence>
<keyword evidence="5 6" id="KW-0539">Nucleus</keyword>
<evidence type="ECO:0000313" key="9">
    <source>
        <dbReference type="EMBL" id="KAJ1122937.1"/>
    </source>
</evidence>
<evidence type="ECO:0000256" key="1">
    <source>
        <dbReference type="ARBA" id="ARBA00004123"/>
    </source>
</evidence>
<dbReference type="GO" id="GO:0001228">
    <property type="term" value="F:DNA-binding transcription activator activity, RNA polymerase II-specific"/>
    <property type="evidence" value="ECO:0007669"/>
    <property type="project" value="TreeGrafter"/>
</dbReference>
<evidence type="ECO:0000256" key="7">
    <source>
        <dbReference type="SAM" id="MobiDB-lite"/>
    </source>
</evidence>
<dbReference type="Pfam" id="PF00505">
    <property type="entry name" value="HMG_box"/>
    <property type="match status" value="1"/>
</dbReference>
<proteinExistence type="predicted"/>
<feature type="domain" description="HMG box" evidence="8">
    <location>
        <begin position="1"/>
        <end position="65"/>
    </location>
</feature>
<protein>
    <recommendedName>
        <fullName evidence="8">HMG box domain-containing protein</fullName>
    </recommendedName>
</protein>
<keyword evidence="10" id="KW-1185">Reference proteome</keyword>
<keyword evidence="2" id="KW-0805">Transcription regulation</keyword>
<dbReference type="Proteomes" id="UP001066276">
    <property type="component" value="Chromosome 7"/>
</dbReference>
<dbReference type="PANTHER" id="PTHR10270:SF221">
    <property type="entry name" value="TRANSCRIPTION FACTOR SOX-12"/>
    <property type="match status" value="1"/>
</dbReference>
<dbReference type="GO" id="GO:0007420">
    <property type="term" value="P:brain development"/>
    <property type="evidence" value="ECO:0007669"/>
    <property type="project" value="TreeGrafter"/>
</dbReference>
<dbReference type="GO" id="GO:0030182">
    <property type="term" value="P:neuron differentiation"/>
    <property type="evidence" value="ECO:0007669"/>
    <property type="project" value="TreeGrafter"/>
</dbReference>
<evidence type="ECO:0000256" key="4">
    <source>
        <dbReference type="ARBA" id="ARBA00023163"/>
    </source>
</evidence>
<dbReference type="AlphaFoldDB" id="A0AAV7P3T8"/>
<feature type="compositionally biased region" description="Low complexity" evidence="7">
    <location>
        <begin position="179"/>
        <end position="193"/>
    </location>
</feature>
<dbReference type="SMART" id="SM00398">
    <property type="entry name" value="HMG"/>
    <property type="match status" value="1"/>
</dbReference>